<reference evidence="1 2" key="1">
    <citation type="journal article" date="2019" name="PLoS Biol.">
        <title>Sex chromosomes control vertical transmission of feminizing Wolbachia symbionts in an isopod.</title>
        <authorList>
            <person name="Becking T."/>
            <person name="Chebbi M.A."/>
            <person name="Giraud I."/>
            <person name="Moumen B."/>
            <person name="Laverre T."/>
            <person name="Caubet Y."/>
            <person name="Peccoud J."/>
            <person name="Gilbert C."/>
            <person name="Cordaux R."/>
        </authorList>
    </citation>
    <scope>NUCLEOTIDE SEQUENCE [LARGE SCALE GENOMIC DNA]</scope>
    <source>
        <strain evidence="1">ANa2</strain>
        <tissue evidence="1">Whole body excluding digestive tract and cuticle</tissue>
    </source>
</reference>
<proteinExistence type="predicted"/>
<dbReference type="AlphaFoldDB" id="A0A5N5TG95"/>
<comment type="caution">
    <text evidence="1">The sequence shown here is derived from an EMBL/GenBank/DDBJ whole genome shotgun (WGS) entry which is preliminary data.</text>
</comment>
<dbReference type="Proteomes" id="UP000326759">
    <property type="component" value="Unassembled WGS sequence"/>
</dbReference>
<gene>
    <name evidence="1" type="ORF">Anas_03502</name>
</gene>
<dbReference type="EMBL" id="SEYY01001195">
    <property type="protein sequence ID" value="KAB7505572.1"/>
    <property type="molecule type" value="Genomic_DNA"/>
</dbReference>
<accession>A0A5N5TG95</accession>
<keyword evidence="2" id="KW-1185">Reference proteome</keyword>
<organism evidence="1 2">
    <name type="scientific">Armadillidium nasatum</name>
    <dbReference type="NCBI Taxonomy" id="96803"/>
    <lineage>
        <taxon>Eukaryota</taxon>
        <taxon>Metazoa</taxon>
        <taxon>Ecdysozoa</taxon>
        <taxon>Arthropoda</taxon>
        <taxon>Crustacea</taxon>
        <taxon>Multicrustacea</taxon>
        <taxon>Malacostraca</taxon>
        <taxon>Eumalacostraca</taxon>
        <taxon>Peracarida</taxon>
        <taxon>Isopoda</taxon>
        <taxon>Oniscidea</taxon>
        <taxon>Crinocheta</taxon>
        <taxon>Armadillidiidae</taxon>
        <taxon>Armadillidium</taxon>
    </lineage>
</organism>
<feature type="non-terminal residue" evidence="1">
    <location>
        <position position="1"/>
    </location>
</feature>
<name>A0A5N5TG95_9CRUS</name>
<evidence type="ECO:0000313" key="1">
    <source>
        <dbReference type="EMBL" id="KAB7505572.1"/>
    </source>
</evidence>
<sequence>IIIIIISESKYNRDSAIVNTEERYEKNKFLCWTSRYDELQHFGIFTEYLNMQIGGKTFQDY</sequence>
<evidence type="ECO:0000313" key="2">
    <source>
        <dbReference type="Proteomes" id="UP000326759"/>
    </source>
</evidence>
<protein>
    <submittedName>
        <fullName evidence="1">Uncharacterized protein</fullName>
    </submittedName>
</protein>